<accession>A0A1I2GUE1</accession>
<dbReference type="PROSITE" id="PS51000">
    <property type="entry name" value="HTH_DEOR_2"/>
    <property type="match status" value="1"/>
</dbReference>
<dbReference type="SUPFAM" id="SSF100950">
    <property type="entry name" value="NagB/RpiA/CoA transferase-like"/>
    <property type="match status" value="1"/>
</dbReference>
<evidence type="ECO:0000256" key="2">
    <source>
        <dbReference type="ARBA" id="ARBA00022491"/>
    </source>
</evidence>
<evidence type="ECO:0000256" key="5">
    <source>
        <dbReference type="ARBA" id="ARBA00024937"/>
    </source>
</evidence>
<organism evidence="7 8">
    <name type="scientific">Blastococcus tunisiensis</name>
    <dbReference type="NCBI Taxonomy" id="1798228"/>
    <lineage>
        <taxon>Bacteria</taxon>
        <taxon>Bacillati</taxon>
        <taxon>Actinomycetota</taxon>
        <taxon>Actinomycetes</taxon>
        <taxon>Geodermatophilales</taxon>
        <taxon>Geodermatophilaceae</taxon>
        <taxon>Blastococcus</taxon>
    </lineage>
</organism>
<evidence type="ECO:0000256" key="4">
    <source>
        <dbReference type="ARBA" id="ARBA00023163"/>
    </source>
</evidence>
<name>A0A1I2GUE1_9ACTN</name>
<dbReference type="AlphaFoldDB" id="A0A1I2GUE1"/>
<dbReference type="EMBL" id="FOND01000010">
    <property type="protein sequence ID" value="SFF21255.1"/>
    <property type="molecule type" value="Genomic_DNA"/>
</dbReference>
<gene>
    <name evidence="7" type="ORF">SAMN05216574_11012</name>
</gene>
<comment type="function">
    <text evidence="5">Repressor of the lactose catabolism operon. Galactose-6-phosphate is the inducer.</text>
</comment>
<keyword evidence="4" id="KW-0804">Transcription</keyword>
<dbReference type="PRINTS" id="PR00037">
    <property type="entry name" value="HTHLACR"/>
</dbReference>
<evidence type="ECO:0000313" key="8">
    <source>
        <dbReference type="Proteomes" id="UP000198589"/>
    </source>
</evidence>
<dbReference type="SUPFAM" id="SSF46785">
    <property type="entry name" value="Winged helix' DNA-binding domain"/>
    <property type="match status" value="1"/>
</dbReference>
<dbReference type="Gene3D" id="3.40.50.1360">
    <property type="match status" value="1"/>
</dbReference>
<dbReference type="PANTHER" id="PTHR30363">
    <property type="entry name" value="HTH-TYPE TRANSCRIPTIONAL REGULATOR SRLR-RELATED"/>
    <property type="match status" value="1"/>
</dbReference>
<evidence type="ECO:0000256" key="3">
    <source>
        <dbReference type="ARBA" id="ARBA00023015"/>
    </source>
</evidence>
<keyword evidence="2" id="KW-0678">Repressor</keyword>
<dbReference type="GO" id="GO:0003700">
    <property type="term" value="F:DNA-binding transcription factor activity"/>
    <property type="evidence" value="ECO:0007669"/>
    <property type="project" value="InterPro"/>
</dbReference>
<sequence length="256" mass="26544">MLYPEERQQAIAALASDRGRVAVTALAEEFGVTTETVRRDLAVLERAGMLRRVHGGAVPSGALTLAEPGLGERHRSHGEQKRAIAQAALDLLPGADGSIVLDGGTTTAALAELLGAEHRLLAVTSSIPIASRLSVPAGVTLHLLGGRVRGVTQCAVGEATVRTLAELRVDVAFLGANGIAPDHGFSTPDDAEASVKRAMVRAGQRVVVLADSSKLGREHLVRYAALEDVDVLVTDQGADPGIVAEIEKAGVEVVLA</sequence>
<evidence type="ECO:0000256" key="1">
    <source>
        <dbReference type="ARBA" id="ARBA00021390"/>
    </source>
</evidence>
<dbReference type="PANTHER" id="PTHR30363:SF4">
    <property type="entry name" value="GLYCEROL-3-PHOSPHATE REGULON REPRESSOR"/>
    <property type="match status" value="1"/>
</dbReference>
<dbReference type="InterPro" id="IPR001034">
    <property type="entry name" value="DeoR_HTH"/>
</dbReference>
<evidence type="ECO:0000259" key="6">
    <source>
        <dbReference type="PROSITE" id="PS51000"/>
    </source>
</evidence>
<dbReference type="InterPro" id="IPR050313">
    <property type="entry name" value="Carb_Metab_HTH_regulators"/>
</dbReference>
<dbReference type="Gene3D" id="1.10.10.10">
    <property type="entry name" value="Winged helix-like DNA-binding domain superfamily/Winged helix DNA-binding domain"/>
    <property type="match status" value="1"/>
</dbReference>
<dbReference type="Proteomes" id="UP000198589">
    <property type="component" value="Unassembled WGS sequence"/>
</dbReference>
<dbReference type="Pfam" id="PF08220">
    <property type="entry name" value="HTH_DeoR"/>
    <property type="match status" value="1"/>
</dbReference>
<dbReference type="InterPro" id="IPR036390">
    <property type="entry name" value="WH_DNA-bd_sf"/>
</dbReference>
<dbReference type="STRING" id="1798228.SAMN05216574_11012"/>
<dbReference type="SMART" id="SM01134">
    <property type="entry name" value="DeoRC"/>
    <property type="match status" value="1"/>
</dbReference>
<evidence type="ECO:0000313" key="7">
    <source>
        <dbReference type="EMBL" id="SFF21255.1"/>
    </source>
</evidence>
<keyword evidence="8" id="KW-1185">Reference proteome</keyword>
<proteinExistence type="predicted"/>
<dbReference type="InterPro" id="IPR037171">
    <property type="entry name" value="NagB/RpiA_transferase-like"/>
</dbReference>
<protein>
    <recommendedName>
        <fullName evidence="1">Lactose phosphotransferase system repressor</fullName>
    </recommendedName>
</protein>
<feature type="domain" description="HTH deoR-type" evidence="6">
    <location>
        <begin position="4"/>
        <end position="59"/>
    </location>
</feature>
<dbReference type="RefSeq" id="WP_254790906.1">
    <property type="nucleotide sequence ID" value="NZ_FOND01000010.1"/>
</dbReference>
<dbReference type="InterPro" id="IPR036388">
    <property type="entry name" value="WH-like_DNA-bd_sf"/>
</dbReference>
<reference evidence="8" key="1">
    <citation type="submission" date="2016-10" db="EMBL/GenBank/DDBJ databases">
        <authorList>
            <person name="Varghese N."/>
            <person name="Submissions S."/>
        </authorList>
    </citation>
    <scope>NUCLEOTIDE SEQUENCE [LARGE SCALE GENOMIC DNA]</scope>
    <source>
        <strain evidence="8">DSM 46838</strain>
    </source>
</reference>
<keyword evidence="3" id="KW-0805">Transcription regulation</keyword>
<dbReference type="SMART" id="SM00420">
    <property type="entry name" value="HTH_DEOR"/>
    <property type="match status" value="1"/>
</dbReference>
<dbReference type="InterPro" id="IPR014036">
    <property type="entry name" value="DeoR-like_C"/>
</dbReference>
<dbReference type="Pfam" id="PF00455">
    <property type="entry name" value="DeoRC"/>
    <property type="match status" value="1"/>
</dbReference>